<name>G2YYD0_BOTF4</name>
<dbReference type="Pfam" id="PF20150">
    <property type="entry name" value="2EXR"/>
    <property type="match status" value="1"/>
</dbReference>
<dbReference type="InterPro" id="IPR045518">
    <property type="entry name" value="2EXR"/>
</dbReference>
<dbReference type="HOGENOM" id="CLU_855278_0_0_1"/>
<dbReference type="InParanoid" id="G2YYD0"/>
<dbReference type="EMBL" id="FQ790361">
    <property type="protein sequence ID" value="CCD56628.1"/>
    <property type="molecule type" value="Genomic_DNA"/>
</dbReference>
<accession>G2YYD0</accession>
<evidence type="ECO:0000259" key="1">
    <source>
        <dbReference type="Pfam" id="PF20150"/>
    </source>
</evidence>
<reference evidence="3" key="1">
    <citation type="journal article" date="2011" name="PLoS Genet.">
        <title>Genomic analysis of the necrotrophic fungal pathogens Sclerotinia sclerotiorum and Botrytis cinerea.</title>
        <authorList>
            <person name="Amselem J."/>
            <person name="Cuomo C.A."/>
            <person name="van Kan J.A."/>
            <person name="Viaud M."/>
            <person name="Benito E.P."/>
            <person name="Couloux A."/>
            <person name="Coutinho P.M."/>
            <person name="de Vries R.P."/>
            <person name="Dyer P.S."/>
            <person name="Fillinger S."/>
            <person name="Fournier E."/>
            <person name="Gout L."/>
            <person name="Hahn M."/>
            <person name="Kohn L."/>
            <person name="Lapalu N."/>
            <person name="Plummer K.M."/>
            <person name="Pradier J.M."/>
            <person name="Quevillon E."/>
            <person name="Sharon A."/>
            <person name="Simon A."/>
            <person name="ten Have A."/>
            <person name="Tudzynski B."/>
            <person name="Tudzynski P."/>
            <person name="Wincker P."/>
            <person name="Andrew M."/>
            <person name="Anthouard V."/>
            <person name="Beever R.E."/>
            <person name="Beffa R."/>
            <person name="Benoit I."/>
            <person name="Bouzid O."/>
            <person name="Brault B."/>
            <person name="Chen Z."/>
            <person name="Choquer M."/>
            <person name="Collemare J."/>
            <person name="Cotton P."/>
            <person name="Danchin E.G."/>
            <person name="Da Silva C."/>
            <person name="Gautier A."/>
            <person name="Giraud C."/>
            <person name="Giraud T."/>
            <person name="Gonzalez C."/>
            <person name="Grossetete S."/>
            <person name="Guldener U."/>
            <person name="Henrissat B."/>
            <person name="Howlett B.J."/>
            <person name="Kodira C."/>
            <person name="Kretschmer M."/>
            <person name="Lappartient A."/>
            <person name="Leroch M."/>
            <person name="Levis C."/>
            <person name="Mauceli E."/>
            <person name="Neuveglise C."/>
            <person name="Oeser B."/>
            <person name="Pearson M."/>
            <person name="Poulain J."/>
            <person name="Poussereau N."/>
            <person name="Quesneville H."/>
            <person name="Rascle C."/>
            <person name="Schumacher J."/>
            <person name="Segurens B."/>
            <person name="Sexton A."/>
            <person name="Silva E."/>
            <person name="Sirven C."/>
            <person name="Soanes D.M."/>
            <person name="Talbot N.J."/>
            <person name="Templeton M."/>
            <person name="Yandava C."/>
            <person name="Yarden O."/>
            <person name="Zeng Q."/>
            <person name="Rollins J.A."/>
            <person name="Lebrun M.H."/>
            <person name="Dickman M."/>
        </authorList>
    </citation>
    <scope>NUCLEOTIDE SEQUENCE [LARGE SCALE GENOMIC DNA]</scope>
    <source>
        <strain evidence="3">T4</strain>
    </source>
</reference>
<sequence length="325" mass="37205">MHPLLTANFDFLFVTGTDFKYSPLSSQIKPNQTSTISFDDSKSFNDAITNLSSELPSIVDNGLIQGIPTELTGTSAVPATTFSRFSDLAPELRIKIWHHSFPLQNLILGEFSFMKPQSSTFQNIPPASFCPYDILPVAFVNRESRAKTLKHYLTLYQARCSYQNKTSSSDTQAEEPRSNEEYLIGATDLLLPHVMYFNPKIDYLTIVYPDFKVGSCEILAIFPLYNQEAARFLGSIREVKVYHVRLESSRLRFKINMRALFDMLMCFKSLQHVDMIFQPGETYQIDYTSRTNYLVKNMEKQWIESSNLDFAWGTEGDGGVYLEMR</sequence>
<organism evidence="2 3">
    <name type="scientific">Botryotinia fuckeliana (strain T4)</name>
    <name type="common">Noble rot fungus</name>
    <name type="synonym">Botrytis cinerea</name>
    <dbReference type="NCBI Taxonomy" id="999810"/>
    <lineage>
        <taxon>Eukaryota</taxon>
        <taxon>Fungi</taxon>
        <taxon>Dikarya</taxon>
        <taxon>Ascomycota</taxon>
        <taxon>Pezizomycotina</taxon>
        <taxon>Leotiomycetes</taxon>
        <taxon>Helotiales</taxon>
        <taxon>Sclerotiniaceae</taxon>
        <taxon>Botrytis</taxon>
    </lineage>
</organism>
<gene>
    <name evidence="2" type="ORF">BofuT4_P144360.1</name>
</gene>
<dbReference type="AlphaFoldDB" id="G2YYD0"/>
<dbReference type="OrthoDB" id="3473305at2759"/>
<evidence type="ECO:0000313" key="3">
    <source>
        <dbReference type="Proteomes" id="UP000008177"/>
    </source>
</evidence>
<dbReference type="PANTHER" id="PTHR35910:SF6">
    <property type="entry name" value="2EXR DOMAIN-CONTAINING PROTEIN"/>
    <property type="match status" value="1"/>
</dbReference>
<proteinExistence type="predicted"/>
<protein>
    <recommendedName>
        <fullName evidence="1">2EXR domain-containing protein</fullName>
    </recommendedName>
</protein>
<evidence type="ECO:0000313" key="2">
    <source>
        <dbReference type="EMBL" id="CCD56628.1"/>
    </source>
</evidence>
<feature type="domain" description="2EXR" evidence="1">
    <location>
        <begin position="82"/>
        <end position="204"/>
    </location>
</feature>
<dbReference type="PANTHER" id="PTHR35910">
    <property type="entry name" value="2EXR DOMAIN-CONTAINING PROTEIN"/>
    <property type="match status" value="1"/>
</dbReference>
<dbReference type="Proteomes" id="UP000008177">
    <property type="component" value="Unplaced contigs"/>
</dbReference>